<gene>
    <name evidence="1" type="ORF">PILCRDRAFT_491</name>
</gene>
<accession>A0A0C3G8A3</accession>
<evidence type="ECO:0000313" key="2">
    <source>
        <dbReference type="Proteomes" id="UP000054166"/>
    </source>
</evidence>
<evidence type="ECO:0000313" key="1">
    <source>
        <dbReference type="EMBL" id="KIM92460.1"/>
    </source>
</evidence>
<protein>
    <submittedName>
        <fullName evidence="1">Uncharacterized protein</fullName>
    </submittedName>
</protein>
<reference evidence="2" key="2">
    <citation type="submission" date="2015-01" db="EMBL/GenBank/DDBJ databases">
        <title>Evolutionary Origins and Diversification of the Mycorrhizal Mutualists.</title>
        <authorList>
            <consortium name="DOE Joint Genome Institute"/>
            <consortium name="Mycorrhizal Genomics Consortium"/>
            <person name="Kohler A."/>
            <person name="Kuo A."/>
            <person name="Nagy L.G."/>
            <person name="Floudas D."/>
            <person name="Copeland A."/>
            <person name="Barry K.W."/>
            <person name="Cichocki N."/>
            <person name="Veneault-Fourrey C."/>
            <person name="LaButti K."/>
            <person name="Lindquist E.A."/>
            <person name="Lipzen A."/>
            <person name="Lundell T."/>
            <person name="Morin E."/>
            <person name="Murat C."/>
            <person name="Riley R."/>
            <person name="Ohm R."/>
            <person name="Sun H."/>
            <person name="Tunlid A."/>
            <person name="Henrissat B."/>
            <person name="Grigoriev I.V."/>
            <person name="Hibbett D.S."/>
            <person name="Martin F."/>
        </authorList>
    </citation>
    <scope>NUCLEOTIDE SEQUENCE [LARGE SCALE GENOMIC DNA]</scope>
    <source>
        <strain evidence="2">F 1598</strain>
    </source>
</reference>
<dbReference type="InParanoid" id="A0A0C3G8A3"/>
<sequence length="77" mass="8700">MGKRLVHHNDPDIIDQSRSDMGGLFTEVSDLSRKRRADLIVICSPDILLKEYKCTYEQEKTELSNVKAMSPASSISM</sequence>
<proteinExistence type="predicted"/>
<keyword evidence="2" id="KW-1185">Reference proteome</keyword>
<dbReference type="Proteomes" id="UP000054166">
    <property type="component" value="Unassembled WGS sequence"/>
</dbReference>
<dbReference type="STRING" id="765440.A0A0C3G8A3"/>
<dbReference type="AlphaFoldDB" id="A0A0C3G8A3"/>
<dbReference type="HOGENOM" id="CLU_2638910_0_0_1"/>
<dbReference type="EMBL" id="KN832970">
    <property type="protein sequence ID" value="KIM92460.1"/>
    <property type="molecule type" value="Genomic_DNA"/>
</dbReference>
<reference evidence="1 2" key="1">
    <citation type="submission" date="2014-04" db="EMBL/GenBank/DDBJ databases">
        <authorList>
            <consortium name="DOE Joint Genome Institute"/>
            <person name="Kuo A."/>
            <person name="Tarkka M."/>
            <person name="Buscot F."/>
            <person name="Kohler A."/>
            <person name="Nagy L.G."/>
            <person name="Floudas D."/>
            <person name="Copeland A."/>
            <person name="Barry K.W."/>
            <person name="Cichocki N."/>
            <person name="Veneault-Fourrey C."/>
            <person name="LaButti K."/>
            <person name="Lindquist E.A."/>
            <person name="Lipzen A."/>
            <person name="Lundell T."/>
            <person name="Morin E."/>
            <person name="Murat C."/>
            <person name="Sun H."/>
            <person name="Tunlid A."/>
            <person name="Henrissat B."/>
            <person name="Grigoriev I.V."/>
            <person name="Hibbett D.S."/>
            <person name="Martin F."/>
            <person name="Nordberg H.P."/>
            <person name="Cantor M.N."/>
            <person name="Hua S.X."/>
        </authorList>
    </citation>
    <scope>NUCLEOTIDE SEQUENCE [LARGE SCALE GENOMIC DNA]</scope>
    <source>
        <strain evidence="1 2">F 1598</strain>
    </source>
</reference>
<name>A0A0C3G8A3_PILCF</name>
<organism evidence="1 2">
    <name type="scientific">Piloderma croceum (strain F 1598)</name>
    <dbReference type="NCBI Taxonomy" id="765440"/>
    <lineage>
        <taxon>Eukaryota</taxon>
        <taxon>Fungi</taxon>
        <taxon>Dikarya</taxon>
        <taxon>Basidiomycota</taxon>
        <taxon>Agaricomycotina</taxon>
        <taxon>Agaricomycetes</taxon>
        <taxon>Agaricomycetidae</taxon>
        <taxon>Atheliales</taxon>
        <taxon>Atheliaceae</taxon>
        <taxon>Piloderma</taxon>
    </lineage>
</organism>
<dbReference type="OrthoDB" id="5588096at2759"/>